<evidence type="ECO:0000313" key="1">
    <source>
        <dbReference type="EMBL" id="SVC15266.1"/>
    </source>
</evidence>
<organism evidence="1">
    <name type="scientific">marine metagenome</name>
    <dbReference type="NCBI Taxonomy" id="408172"/>
    <lineage>
        <taxon>unclassified sequences</taxon>
        <taxon>metagenomes</taxon>
        <taxon>ecological metagenomes</taxon>
    </lineage>
</organism>
<proteinExistence type="predicted"/>
<name>A0A382JU41_9ZZZZ</name>
<accession>A0A382JU41</accession>
<gene>
    <name evidence="1" type="ORF">METZ01_LOCUS268120</name>
</gene>
<reference evidence="1" key="1">
    <citation type="submission" date="2018-05" db="EMBL/GenBank/DDBJ databases">
        <authorList>
            <person name="Lanie J.A."/>
            <person name="Ng W.-L."/>
            <person name="Kazmierczak K.M."/>
            <person name="Andrzejewski T.M."/>
            <person name="Davidsen T.M."/>
            <person name="Wayne K.J."/>
            <person name="Tettelin H."/>
            <person name="Glass J.I."/>
            <person name="Rusch D."/>
            <person name="Podicherti R."/>
            <person name="Tsui H.-C.T."/>
            <person name="Winkler M.E."/>
        </authorList>
    </citation>
    <scope>NUCLEOTIDE SEQUENCE</scope>
</reference>
<dbReference type="EMBL" id="UINC01076262">
    <property type="protein sequence ID" value="SVC15266.1"/>
    <property type="molecule type" value="Genomic_DNA"/>
</dbReference>
<sequence length="166" mass="18091">GVLMAIPALLSCTVGQTPDEPPVPISTSTLAPEDGPVLSPLDPSDEILAECIFGEVVIHIHVRLSMTVGDRLLPIPPGVGISPECTHPMHTHNDSGVIHIEHTRLEEFTLGDFFVIGERWGEFDPLSGMQVVRVLVNGEIYSADYWDLPLTEDLDIHLELVRLTAA</sequence>
<dbReference type="AlphaFoldDB" id="A0A382JU41"/>
<feature type="non-terminal residue" evidence="1">
    <location>
        <position position="1"/>
    </location>
</feature>
<protein>
    <submittedName>
        <fullName evidence="1">Uncharacterized protein</fullName>
    </submittedName>
</protein>